<keyword evidence="2 4" id="KW-0808">Transferase</keyword>
<dbReference type="GO" id="GO:0016757">
    <property type="term" value="F:glycosyltransferase activity"/>
    <property type="evidence" value="ECO:0007669"/>
    <property type="project" value="UniProtKB-KW"/>
</dbReference>
<dbReference type="PANTHER" id="PTHR12526:SF510">
    <property type="entry name" value="D-INOSITOL 3-PHOSPHATE GLYCOSYLTRANSFERASE"/>
    <property type="match status" value="1"/>
</dbReference>
<evidence type="ECO:0000313" key="4">
    <source>
        <dbReference type="EMBL" id="SFF47900.1"/>
    </source>
</evidence>
<dbReference type="AlphaFoldDB" id="A0A1I2J1L4"/>
<proteinExistence type="predicted"/>
<evidence type="ECO:0000259" key="3">
    <source>
        <dbReference type="Pfam" id="PF13439"/>
    </source>
</evidence>
<feature type="domain" description="Glycosyltransferase subfamily 4-like N-terminal" evidence="3">
    <location>
        <begin position="14"/>
        <end position="171"/>
    </location>
</feature>
<reference evidence="4 5" key="1">
    <citation type="submission" date="2016-10" db="EMBL/GenBank/DDBJ databases">
        <authorList>
            <person name="de Groot N.N."/>
        </authorList>
    </citation>
    <scope>NUCLEOTIDE SEQUENCE [LARGE SCALE GENOMIC DNA]</scope>
    <source>
        <strain evidence="4 5">DSM 23609</strain>
    </source>
</reference>
<dbReference type="Pfam" id="PF13439">
    <property type="entry name" value="Glyco_transf_4"/>
    <property type="match status" value="1"/>
</dbReference>
<dbReference type="STRING" id="1076937.SAMN04488120_10585"/>
<dbReference type="PANTHER" id="PTHR12526">
    <property type="entry name" value="GLYCOSYLTRANSFERASE"/>
    <property type="match status" value="1"/>
</dbReference>
<organism evidence="4 5">
    <name type="scientific">Fontimonas thermophila</name>
    <dbReference type="NCBI Taxonomy" id="1076937"/>
    <lineage>
        <taxon>Bacteria</taxon>
        <taxon>Pseudomonadati</taxon>
        <taxon>Pseudomonadota</taxon>
        <taxon>Gammaproteobacteria</taxon>
        <taxon>Nevskiales</taxon>
        <taxon>Nevskiaceae</taxon>
        <taxon>Fontimonas</taxon>
    </lineage>
</organism>
<dbReference type="InterPro" id="IPR028098">
    <property type="entry name" value="Glyco_trans_4-like_N"/>
</dbReference>
<name>A0A1I2J1L4_9GAMM</name>
<evidence type="ECO:0000256" key="2">
    <source>
        <dbReference type="ARBA" id="ARBA00022679"/>
    </source>
</evidence>
<dbReference type="Gene3D" id="3.40.50.2000">
    <property type="entry name" value="Glycogen Phosphorylase B"/>
    <property type="match status" value="2"/>
</dbReference>
<dbReference type="Proteomes" id="UP000199771">
    <property type="component" value="Unassembled WGS sequence"/>
</dbReference>
<gene>
    <name evidence="4" type="ORF">SAMN04488120_10585</name>
</gene>
<protein>
    <submittedName>
        <fullName evidence="4">Glycosyltransferase involved in cell wall bisynthesis</fullName>
    </submittedName>
</protein>
<dbReference type="CDD" id="cd03811">
    <property type="entry name" value="GT4_GT28_WabH-like"/>
    <property type="match status" value="1"/>
</dbReference>
<accession>A0A1I2J1L4</accession>
<dbReference type="Pfam" id="PF13692">
    <property type="entry name" value="Glyco_trans_1_4"/>
    <property type="match status" value="1"/>
</dbReference>
<dbReference type="OrthoDB" id="9055506at2"/>
<keyword evidence="5" id="KW-1185">Reference proteome</keyword>
<evidence type="ECO:0000313" key="5">
    <source>
        <dbReference type="Proteomes" id="UP000199771"/>
    </source>
</evidence>
<evidence type="ECO:0000256" key="1">
    <source>
        <dbReference type="ARBA" id="ARBA00022676"/>
    </source>
</evidence>
<dbReference type="EMBL" id="FOOC01000005">
    <property type="protein sequence ID" value="SFF47900.1"/>
    <property type="molecule type" value="Genomic_DNA"/>
</dbReference>
<keyword evidence="1" id="KW-0328">Glycosyltransferase</keyword>
<dbReference type="RefSeq" id="WP_091533157.1">
    <property type="nucleotide sequence ID" value="NZ_FOOC01000005.1"/>
</dbReference>
<sequence length="364" mass="39358">MKRLAVLISFSGDGGVERMVTNLCAEFARQVHVDVLPIKGVGGHASRIPATVHRIDLRARHSWTSVGEVADYLRKVRPDALLAAKDRAGRAALRAKIKSGVDTPVYIRLGTNLSAALARKDPLSRWLRMAPMRRLYPLASGIIAVSQGVRQDTIAVTGLPPERVHVIRNPVITPALATQAAEPAPHAWLRDKTLPVVMGMGRLTRQKDFATLLRAFAQIQATHPSRLIVLGEGKDRDALQRLAAELGIAERVLLAGFQNNPYAWLARADLFVLSSAWEGSPNALTEALALGIPSVSTDCPSGPREILDGGRFGPLVAVGDVAAMAQAMRQVLDHPLPAAQLQQAVADYRAQISARRYLELLGLI</sequence>
<dbReference type="SUPFAM" id="SSF53756">
    <property type="entry name" value="UDP-Glycosyltransferase/glycogen phosphorylase"/>
    <property type="match status" value="1"/>
</dbReference>